<keyword evidence="1" id="KW-1133">Transmembrane helix</keyword>
<sequence>MVVTPRRKSVVVLPSSEWVPVVLFITGPMWFALPLRKLTNILRWFECEALHPRLRHPSAIQARIPVPHYTRCIASYRVIASSAPHVVRLGTPSYAQEEPQWIRVIAPVGPQIIRDATAAIPQPDPTPAQVFRIGTPAYPESPQIVRVRTAKPTFPDKL</sequence>
<comment type="caution">
    <text evidence="2">The sequence shown here is derived from an EMBL/GenBank/DDBJ whole genome shotgun (WGS) entry which is preliminary data.</text>
</comment>
<dbReference type="EMBL" id="CAJMXA010003854">
    <property type="protein sequence ID" value="CAE6517701.1"/>
    <property type="molecule type" value="Genomic_DNA"/>
</dbReference>
<feature type="transmembrane region" description="Helical" evidence="1">
    <location>
        <begin position="18"/>
        <end position="35"/>
    </location>
</feature>
<evidence type="ECO:0000313" key="2">
    <source>
        <dbReference type="EMBL" id="CAE6517701.1"/>
    </source>
</evidence>
<keyword evidence="1" id="KW-0812">Transmembrane</keyword>
<proteinExistence type="predicted"/>
<protein>
    <submittedName>
        <fullName evidence="2">Uncharacterized protein</fullName>
    </submittedName>
</protein>
<gene>
    <name evidence="2" type="ORF">RDB_LOCUS140295</name>
</gene>
<evidence type="ECO:0000256" key="1">
    <source>
        <dbReference type="SAM" id="Phobius"/>
    </source>
</evidence>
<evidence type="ECO:0000313" key="3">
    <source>
        <dbReference type="Proteomes" id="UP000663853"/>
    </source>
</evidence>
<name>A0A8H3D761_9AGAM</name>
<reference evidence="2" key="1">
    <citation type="submission" date="2021-01" db="EMBL/GenBank/DDBJ databases">
        <authorList>
            <person name="Kaushik A."/>
        </authorList>
    </citation>
    <scope>NUCLEOTIDE SEQUENCE</scope>
    <source>
        <strain evidence="2">AG6-10EEA</strain>
    </source>
</reference>
<accession>A0A8H3D761</accession>
<keyword evidence="1" id="KW-0472">Membrane</keyword>
<dbReference type="Proteomes" id="UP000663853">
    <property type="component" value="Unassembled WGS sequence"/>
</dbReference>
<dbReference type="AlphaFoldDB" id="A0A8H3D761"/>
<organism evidence="2 3">
    <name type="scientific">Rhizoctonia solani</name>
    <dbReference type="NCBI Taxonomy" id="456999"/>
    <lineage>
        <taxon>Eukaryota</taxon>
        <taxon>Fungi</taxon>
        <taxon>Dikarya</taxon>
        <taxon>Basidiomycota</taxon>
        <taxon>Agaricomycotina</taxon>
        <taxon>Agaricomycetes</taxon>
        <taxon>Cantharellales</taxon>
        <taxon>Ceratobasidiaceae</taxon>
        <taxon>Rhizoctonia</taxon>
    </lineage>
</organism>